<evidence type="ECO:0000256" key="5">
    <source>
        <dbReference type="SAM" id="Phobius"/>
    </source>
</evidence>
<dbReference type="PANTHER" id="PTHR22550:SF5">
    <property type="entry name" value="LEUCINE ZIPPER PROTEIN 4"/>
    <property type="match status" value="1"/>
</dbReference>
<dbReference type="InterPro" id="IPR036465">
    <property type="entry name" value="vWFA_dom_sf"/>
</dbReference>
<evidence type="ECO:0000256" key="2">
    <source>
        <dbReference type="ARBA" id="ARBA00022692"/>
    </source>
</evidence>
<dbReference type="InterPro" id="IPR050768">
    <property type="entry name" value="UPF0353/GerABKA_families"/>
</dbReference>
<feature type="domain" description="VWFA" evidence="6">
    <location>
        <begin position="79"/>
        <end position="275"/>
    </location>
</feature>
<feature type="transmembrane region" description="Helical" evidence="5">
    <location>
        <begin position="12"/>
        <end position="31"/>
    </location>
</feature>
<keyword evidence="2 5" id="KW-0812">Transmembrane</keyword>
<proteinExistence type="predicted"/>
<keyword evidence="3 5" id="KW-1133">Transmembrane helix</keyword>
<keyword evidence="4 5" id="KW-0472">Membrane</keyword>
<organism evidence="7 8">
    <name type="scientific">Arcicella rigui</name>
    <dbReference type="NCBI Taxonomy" id="797020"/>
    <lineage>
        <taxon>Bacteria</taxon>
        <taxon>Pseudomonadati</taxon>
        <taxon>Bacteroidota</taxon>
        <taxon>Cytophagia</taxon>
        <taxon>Cytophagales</taxon>
        <taxon>Flectobacillaceae</taxon>
        <taxon>Arcicella</taxon>
    </lineage>
</organism>
<evidence type="ECO:0000313" key="7">
    <source>
        <dbReference type="EMBL" id="MEA5141858.1"/>
    </source>
</evidence>
<gene>
    <name evidence="7" type="ORF">VB248_22065</name>
</gene>
<dbReference type="RefSeq" id="WP_323299012.1">
    <property type="nucleotide sequence ID" value="NZ_JAYFUM010000034.1"/>
</dbReference>
<dbReference type="SUPFAM" id="SSF53300">
    <property type="entry name" value="vWA-like"/>
    <property type="match status" value="1"/>
</dbReference>
<dbReference type="Pfam" id="PF13519">
    <property type="entry name" value="VWA_2"/>
    <property type="match status" value="1"/>
</dbReference>
<name>A0ABU5QG60_9BACT</name>
<dbReference type="Gene3D" id="3.40.50.410">
    <property type="entry name" value="von Willebrand factor, type A domain"/>
    <property type="match status" value="1"/>
</dbReference>
<accession>A0ABU5QG60</accession>
<evidence type="ECO:0000259" key="6">
    <source>
        <dbReference type="PROSITE" id="PS50234"/>
    </source>
</evidence>
<feature type="transmembrane region" description="Helical" evidence="5">
    <location>
        <begin position="295"/>
        <end position="314"/>
    </location>
</feature>
<dbReference type="EMBL" id="JAYFUM010000034">
    <property type="protein sequence ID" value="MEA5141858.1"/>
    <property type="molecule type" value="Genomic_DNA"/>
</dbReference>
<reference evidence="7 8" key="1">
    <citation type="submission" date="2023-12" db="EMBL/GenBank/DDBJ databases">
        <title>Novel species of the genus Arcicella isolated from rivers.</title>
        <authorList>
            <person name="Lu H."/>
        </authorList>
    </citation>
    <scope>NUCLEOTIDE SEQUENCE [LARGE SCALE GENOMIC DNA]</scope>
    <source>
        <strain evidence="7 8">KCTC 23307</strain>
    </source>
</reference>
<comment type="caution">
    <text evidence="7">The sequence shown here is derived from an EMBL/GenBank/DDBJ whole genome shotgun (WGS) entry which is preliminary data.</text>
</comment>
<evidence type="ECO:0000313" key="8">
    <source>
        <dbReference type="Proteomes" id="UP001302949"/>
    </source>
</evidence>
<dbReference type="Proteomes" id="UP001302949">
    <property type="component" value="Unassembled WGS sequence"/>
</dbReference>
<dbReference type="SMART" id="SM00327">
    <property type="entry name" value="VWA"/>
    <property type="match status" value="1"/>
</dbReference>
<evidence type="ECO:0000256" key="1">
    <source>
        <dbReference type="ARBA" id="ARBA00022475"/>
    </source>
</evidence>
<evidence type="ECO:0000256" key="3">
    <source>
        <dbReference type="ARBA" id="ARBA00022989"/>
    </source>
</evidence>
<dbReference type="PROSITE" id="PS50234">
    <property type="entry name" value="VWFA"/>
    <property type="match status" value="1"/>
</dbReference>
<keyword evidence="1" id="KW-1003">Cell membrane</keyword>
<dbReference type="InterPro" id="IPR002035">
    <property type="entry name" value="VWF_A"/>
</dbReference>
<feature type="transmembrane region" description="Helical" evidence="5">
    <location>
        <begin position="43"/>
        <end position="62"/>
    </location>
</feature>
<keyword evidence="8" id="KW-1185">Reference proteome</keyword>
<evidence type="ECO:0000256" key="4">
    <source>
        <dbReference type="ARBA" id="ARBA00023136"/>
    </source>
</evidence>
<sequence>MNLTSDLGQTEQWFIAFFFILYLIYLGRIFWIAKKLRTTARSSILKFFLRSAYFSLMLLALLNPSFGELSKTEKADSRDIFWVVDISKSMDATDIQPSRIEKAKFEIDRYLNHFPFDRIGIIAFSEHPFLLSPLTYDRNAIQLFIPKINTGLLSEGGSQINASLEMAFKRLQKAKAKNRSKVIVLISDGEFSDEYDHNLIDQIRASGINFFTVGIGTEKGSTIKDGTGLVKDSEGNIVLTKLNNSVLKKITAEAKGKYFEINSIANSLSDMMTEMNQIKRTYSSSQEMNVATNKYFYFLIIALFLLTIDVFFTVRTFQL</sequence>
<dbReference type="PANTHER" id="PTHR22550">
    <property type="entry name" value="SPORE GERMINATION PROTEIN"/>
    <property type="match status" value="1"/>
</dbReference>
<protein>
    <submittedName>
        <fullName evidence="7">VWA domain-containing protein</fullName>
    </submittedName>
</protein>